<protein>
    <recommendedName>
        <fullName evidence="4">Transmembrane protein</fullName>
    </recommendedName>
</protein>
<name>A0A2P5A979_PARAD</name>
<keyword evidence="1" id="KW-1133">Transmembrane helix</keyword>
<dbReference type="AlphaFoldDB" id="A0A2P5A979"/>
<gene>
    <name evidence="2" type="ORF">PanWU01x14_355720</name>
</gene>
<keyword evidence="3" id="KW-1185">Reference proteome</keyword>
<evidence type="ECO:0008006" key="4">
    <source>
        <dbReference type="Google" id="ProtNLM"/>
    </source>
</evidence>
<keyword evidence="1" id="KW-0472">Membrane</keyword>
<reference evidence="3" key="1">
    <citation type="submission" date="2016-06" db="EMBL/GenBank/DDBJ databases">
        <title>Parallel loss of symbiosis genes in relatives of nitrogen-fixing non-legume Parasponia.</title>
        <authorList>
            <person name="Van Velzen R."/>
            <person name="Holmer R."/>
            <person name="Bu F."/>
            <person name="Rutten L."/>
            <person name="Van Zeijl A."/>
            <person name="Liu W."/>
            <person name="Santuari L."/>
            <person name="Cao Q."/>
            <person name="Sharma T."/>
            <person name="Shen D."/>
            <person name="Roswanjaya Y."/>
            <person name="Wardhani T."/>
            <person name="Kalhor M.S."/>
            <person name="Jansen J."/>
            <person name="Van den Hoogen J."/>
            <person name="Gungor B."/>
            <person name="Hartog M."/>
            <person name="Hontelez J."/>
            <person name="Verver J."/>
            <person name="Yang W.-C."/>
            <person name="Schijlen E."/>
            <person name="Repin R."/>
            <person name="Schilthuizen M."/>
            <person name="Schranz E."/>
            <person name="Heidstra R."/>
            <person name="Miyata K."/>
            <person name="Fedorova E."/>
            <person name="Kohlen W."/>
            <person name="Bisseling T."/>
            <person name="Smit S."/>
            <person name="Geurts R."/>
        </authorList>
    </citation>
    <scope>NUCLEOTIDE SEQUENCE [LARGE SCALE GENOMIC DNA]</scope>
    <source>
        <strain evidence="3">cv. WU1-14</strain>
    </source>
</reference>
<accession>A0A2P5A979</accession>
<dbReference type="Proteomes" id="UP000237105">
    <property type="component" value="Unassembled WGS sequence"/>
</dbReference>
<feature type="transmembrane region" description="Helical" evidence="1">
    <location>
        <begin position="34"/>
        <end position="64"/>
    </location>
</feature>
<evidence type="ECO:0000256" key="1">
    <source>
        <dbReference type="SAM" id="Phobius"/>
    </source>
</evidence>
<comment type="caution">
    <text evidence="2">The sequence shown here is derived from an EMBL/GenBank/DDBJ whole genome shotgun (WGS) entry which is preliminary data.</text>
</comment>
<keyword evidence="1" id="KW-0812">Transmembrane</keyword>
<evidence type="ECO:0000313" key="2">
    <source>
        <dbReference type="EMBL" id="PON33064.1"/>
    </source>
</evidence>
<organism evidence="2 3">
    <name type="scientific">Parasponia andersonii</name>
    <name type="common">Sponia andersonii</name>
    <dbReference type="NCBI Taxonomy" id="3476"/>
    <lineage>
        <taxon>Eukaryota</taxon>
        <taxon>Viridiplantae</taxon>
        <taxon>Streptophyta</taxon>
        <taxon>Embryophyta</taxon>
        <taxon>Tracheophyta</taxon>
        <taxon>Spermatophyta</taxon>
        <taxon>Magnoliopsida</taxon>
        <taxon>eudicotyledons</taxon>
        <taxon>Gunneridae</taxon>
        <taxon>Pentapetalae</taxon>
        <taxon>rosids</taxon>
        <taxon>fabids</taxon>
        <taxon>Rosales</taxon>
        <taxon>Cannabaceae</taxon>
        <taxon>Parasponia</taxon>
    </lineage>
</organism>
<evidence type="ECO:0000313" key="3">
    <source>
        <dbReference type="Proteomes" id="UP000237105"/>
    </source>
</evidence>
<sequence length="65" mass="7835">MVSRLSLIFSIRECLLNRDFQNSGLTSKVFGFRLLFFLMFLLLRIISVPHENFVHLILFIYIFFF</sequence>
<proteinExistence type="predicted"/>
<dbReference type="EMBL" id="JXTB01000759">
    <property type="protein sequence ID" value="PON33064.1"/>
    <property type="molecule type" value="Genomic_DNA"/>
</dbReference>